<evidence type="ECO:0000313" key="3">
    <source>
        <dbReference type="EMBL" id="KAF5385744.1"/>
    </source>
</evidence>
<protein>
    <recommendedName>
        <fullName evidence="5">Inhibitor I9 domain-containing protein</fullName>
    </recommendedName>
</protein>
<proteinExistence type="inferred from homology"/>
<dbReference type="InterPro" id="IPR052471">
    <property type="entry name" value="PBI_I9"/>
</dbReference>
<feature type="region of interest" description="Disordered" evidence="2">
    <location>
        <begin position="1"/>
        <end position="28"/>
    </location>
</feature>
<dbReference type="GO" id="GO:0042144">
    <property type="term" value="P:vacuole fusion, non-autophagic"/>
    <property type="evidence" value="ECO:0007669"/>
    <property type="project" value="TreeGrafter"/>
</dbReference>
<sequence>MRTWRQIRRLSTDSYRSPQPSTKRSSTMSQKYIVVFKEGVTPEQINKYAQDVSDNGGNVTNRYDPTFLKGFAAAIPDQFLQSLQSLQGDVIDYIEPDGIVTTQ</sequence>
<feature type="compositionally biased region" description="Polar residues" evidence="2">
    <location>
        <begin position="12"/>
        <end position="28"/>
    </location>
</feature>
<comment type="similarity">
    <text evidence="1">Belongs to the protease inhibitor I9 family.</text>
</comment>
<gene>
    <name evidence="3" type="ORF">D9615_002512</name>
</gene>
<dbReference type="GO" id="GO:0004866">
    <property type="term" value="F:endopeptidase inhibitor activity"/>
    <property type="evidence" value="ECO:0007669"/>
    <property type="project" value="TreeGrafter"/>
</dbReference>
<evidence type="ECO:0000256" key="1">
    <source>
        <dbReference type="ARBA" id="ARBA00038069"/>
    </source>
</evidence>
<dbReference type="Gene3D" id="3.30.70.80">
    <property type="entry name" value="Peptidase S8 propeptide/proteinase inhibitor I9"/>
    <property type="match status" value="1"/>
</dbReference>
<dbReference type="InterPro" id="IPR037045">
    <property type="entry name" value="S8pro/Inhibitor_I9_sf"/>
</dbReference>
<dbReference type="Proteomes" id="UP000565441">
    <property type="component" value="Unassembled WGS sequence"/>
</dbReference>
<evidence type="ECO:0008006" key="5">
    <source>
        <dbReference type="Google" id="ProtNLM"/>
    </source>
</evidence>
<dbReference type="PANTHER" id="PTHR28288">
    <property type="entry name" value="PROTEASE B INHIBITOR 2"/>
    <property type="match status" value="1"/>
</dbReference>
<dbReference type="AlphaFoldDB" id="A0A8H5HMB1"/>
<dbReference type="SUPFAM" id="SSF54897">
    <property type="entry name" value="Protease propeptides/inhibitors"/>
    <property type="match status" value="1"/>
</dbReference>
<dbReference type="EMBL" id="JAACJP010000003">
    <property type="protein sequence ID" value="KAF5385744.1"/>
    <property type="molecule type" value="Genomic_DNA"/>
</dbReference>
<keyword evidence="4" id="KW-1185">Reference proteome</keyword>
<name>A0A8H5HMB1_9AGAR</name>
<dbReference type="OrthoDB" id="5518345at2759"/>
<dbReference type="PANTHER" id="PTHR28288:SF2">
    <property type="entry name" value="PROTEASE B INHIBITOR 2"/>
    <property type="match status" value="1"/>
</dbReference>
<organism evidence="3 4">
    <name type="scientific">Tricholomella constricta</name>
    <dbReference type="NCBI Taxonomy" id="117010"/>
    <lineage>
        <taxon>Eukaryota</taxon>
        <taxon>Fungi</taxon>
        <taxon>Dikarya</taxon>
        <taxon>Basidiomycota</taxon>
        <taxon>Agaricomycotina</taxon>
        <taxon>Agaricomycetes</taxon>
        <taxon>Agaricomycetidae</taxon>
        <taxon>Agaricales</taxon>
        <taxon>Tricholomatineae</taxon>
        <taxon>Lyophyllaceae</taxon>
        <taxon>Tricholomella</taxon>
    </lineage>
</organism>
<evidence type="ECO:0000313" key="4">
    <source>
        <dbReference type="Proteomes" id="UP000565441"/>
    </source>
</evidence>
<evidence type="ECO:0000256" key="2">
    <source>
        <dbReference type="SAM" id="MobiDB-lite"/>
    </source>
</evidence>
<reference evidence="3 4" key="1">
    <citation type="journal article" date="2020" name="ISME J.">
        <title>Uncovering the hidden diversity of litter-decomposition mechanisms in mushroom-forming fungi.</title>
        <authorList>
            <person name="Floudas D."/>
            <person name="Bentzer J."/>
            <person name="Ahren D."/>
            <person name="Johansson T."/>
            <person name="Persson P."/>
            <person name="Tunlid A."/>
        </authorList>
    </citation>
    <scope>NUCLEOTIDE SEQUENCE [LARGE SCALE GENOMIC DNA]</scope>
    <source>
        <strain evidence="3 4">CBS 661.87</strain>
    </source>
</reference>
<comment type="caution">
    <text evidence="3">The sequence shown here is derived from an EMBL/GenBank/DDBJ whole genome shotgun (WGS) entry which is preliminary data.</text>
</comment>
<accession>A0A8H5HMB1</accession>